<dbReference type="RefSeq" id="WP_177209099.1">
    <property type="nucleotide sequence ID" value="NZ_FOKW01000002.1"/>
</dbReference>
<protein>
    <recommendedName>
        <fullName evidence="4">CARDB protein</fullName>
    </recommendedName>
</protein>
<evidence type="ECO:0000313" key="3">
    <source>
        <dbReference type="Proteomes" id="UP000199161"/>
    </source>
</evidence>
<dbReference type="InterPro" id="IPR013783">
    <property type="entry name" value="Ig-like_fold"/>
</dbReference>
<dbReference type="AlphaFoldDB" id="A0A1I1E726"/>
<feature type="compositionally biased region" description="Acidic residues" evidence="1">
    <location>
        <begin position="39"/>
        <end position="52"/>
    </location>
</feature>
<reference evidence="3" key="1">
    <citation type="submission" date="2016-10" db="EMBL/GenBank/DDBJ databases">
        <authorList>
            <person name="Varghese N."/>
            <person name="Submissions S."/>
        </authorList>
    </citation>
    <scope>NUCLEOTIDE SEQUENCE [LARGE SCALE GENOMIC DNA]</scope>
    <source>
        <strain evidence="3">DSM 13078</strain>
    </source>
</reference>
<accession>A0A1I1E726</accession>
<dbReference type="InterPro" id="IPR006311">
    <property type="entry name" value="TAT_signal"/>
</dbReference>
<keyword evidence="3" id="KW-1185">Reference proteome</keyword>
<proteinExistence type="predicted"/>
<evidence type="ECO:0000256" key="1">
    <source>
        <dbReference type="SAM" id="MobiDB-lite"/>
    </source>
</evidence>
<dbReference type="Gene3D" id="2.60.40.10">
    <property type="entry name" value="Immunoglobulins"/>
    <property type="match status" value="1"/>
</dbReference>
<dbReference type="OrthoDB" id="205968at2157"/>
<evidence type="ECO:0008006" key="4">
    <source>
        <dbReference type="Google" id="ProtNLM"/>
    </source>
</evidence>
<name>A0A1I1E726_NATHA</name>
<feature type="region of interest" description="Disordered" evidence="1">
    <location>
        <begin position="26"/>
        <end position="75"/>
    </location>
</feature>
<dbReference type="Proteomes" id="UP000199161">
    <property type="component" value="Unassembled WGS sequence"/>
</dbReference>
<gene>
    <name evidence="2" type="ORF">SAMN05444422_102122</name>
</gene>
<evidence type="ECO:0000313" key="2">
    <source>
        <dbReference type="EMBL" id="SFB80750.1"/>
    </source>
</evidence>
<dbReference type="EMBL" id="FOKW01000002">
    <property type="protein sequence ID" value="SFB80750.1"/>
    <property type="molecule type" value="Genomic_DNA"/>
</dbReference>
<dbReference type="PROSITE" id="PS51318">
    <property type="entry name" value="TAT"/>
    <property type="match status" value="1"/>
</dbReference>
<sequence>MSGPSRRRVLYGASSGAVCIGVAGALARRRRREHGRGGDEDDSGSDEFEPLESTDRGSGASPDLEVSIADTSSPVGAGDRLRVVAEITNRGAADVRTPVEFLVGHDAERVERREMPVAAGETRTARFDFYTYPVPTDDEFPVGVAIEGDIAETTVGVIGASELPTSRPDPEISIREATEVLFEAGALEPDERQTTVWWVDGERVGSPVGGPWEAAYYGELDAHYHRETFEEDGTHEVAAAVVPADDEEETYAARWTVEVAEDGLPSPAVEPLRPDGDTVSVTRGESVEFELEATREDGGLDRVVWWLTQADTILGVTDLEGETDTARLTTDSLCHTCRVLPWVICEDGTVASPESAWVIDEVRERSADGMTVSIRGTNSPVPAGDTLEVIVDLENTGSTYREDELELIVGHDPERVDTQPVSLEGGATGSATLEFETYPVRQDERFPVRIVGADDEDEVTVEVVA</sequence>
<organism evidence="2 3">
    <name type="scientific">Natronobacterium haloterrestre</name>
    <name type="common">Halobiforma haloterrestris</name>
    <dbReference type="NCBI Taxonomy" id="148448"/>
    <lineage>
        <taxon>Archaea</taxon>
        <taxon>Methanobacteriati</taxon>
        <taxon>Methanobacteriota</taxon>
        <taxon>Stenosarchaea group</taxon>
        <taxon>Halobacteria</taxon>
        <taxon>Halobacteriales</taxon>
        <taxon>Natrialbaceae</taxon>
        <taxon>Natronobacterium</taxon>
    </lineage>
</organism>